<evidence type="ECO:0000259" key="4">
    <source>
        <dbReference type="PROSITE" id="PS50235"/>
    </source>
</evidence>
<dbReference type="Gene3D" id="3.90.70.10">
    <property type="entry name" value="Cysteine proteinases"/>
    <property type="match status" value="1"/>
</dbReference>
<gene>
    <name evidence="5" type="ORF">MEDL_67478</name>
</gene>
<dbReference type="GO" id="GO:0016579">
    <property type="term" value="P:protein deubiquitination"/>
    <property type="evidence" value="ECO:0007669"/>
    <property type="project" value="InterPro"/>
</dbReference>
<comment type="catalytic activity">
    <reaction evidence="1">
        <text>Thiol-dependent hydrolysis of ester, thioester, amide, peptide and isopeptide bonds formed by the C-terminal Gly of ubiquitin (a 76-residue protein attached to proteins as an intracellular targeting signal).</text>
        <dbReference type="EC" id="3.4.19.12"/>
    </reaction>
</comment>
<dbReference type="EMBL" id="CAJPWZ010003296">
    <property type="protein sequence ID" value="CAG2256144.1"/>
    <property type="molecule type" value="Genomic_DNA"/>
</dbReference>
<evidence type="ECO:0000256" key="2">
    <source>
        <dbReference type="ARBA" id="ARBA00012759"/>
    </source>
</evidence>
<feature type="compositionally biased region" description="Polar residues" evidence="3">
    <location>
        <begin position="207"/>
        <end position="221"/>
    </location>
</feature>
<dbReference type="Pfam" id="PF00443">
    <property type="entry name" value="UCH"/>
    <property type="match status" value="1"/>
</dbReference>
<dbReference type="AlphaFoldDB" id="A0A8S3VQ21"/>
<organism evidence="5 6">
    <name type="scientific">Mytilus edulis</name>
    <name type="common">Blue mussel</name>
    <dbReference type="NCBI Taxonomy" id="6550"/>
    <lineage>
        <taxon>Eukaryota</taxon>
        <taxon>Metazoa</taxon>
        <taxon>Spiralia</taxon>
        <taxon>Lophotrochozoa</taxon>
        <taxon>Mollusca</taxon>
        <taxon>Bivalvia</taxon>
        <taxon>Autobranchia</taxon>
        <taxon>Pteriomorphia</taxon>
        <taxon>Mytilida</taxon>
        <taxon>Mytiloidea</taxon>
        <taxon>Mytilidae</taxon>
        <taxon>Mytilinae</taxon>
        <taxon>Mytilus</taxon>
    </lineage>
</organism>
<dbReference type="InterPro" id="IPR001394">
    <property type="entry name" value="Peptidase_C19_UCH"/>
</dbReference>
<dbReference type="PROSITE" id="PS50235">
    <property type="entry name" value="USP_3"/>
    <property type="match status" value="1"/>
</dbReference>
<dbReference type="OrthoDB" id="265306at2759"/>
<dbReference type="GO" id="GO:0004843">
    <property type="term" value="F:cysteine-type deubiquitinase activity"/>
    <property type="evidence" value="ECO:0007669"/>
    <property type="project" value="UniProtKB-EC"/>
</dbReference>
<accession>A0A8S3VQ21</accession>
<feature type="compositionally biased region" description="Polar residues" evidence="3">
    <location>
        <begin position="50"/>
        <end position="59"/>
    </location>
</feature>
<dbReference type="PANTHER" id="PTHR21646">
    <property type="entry name" value="UBIQUITIN CARBOXYL-TERMINAL HYDROLASE"/>
    <property type="match status" value="1"/>
</dbReference>
<feature type="compositionally biased region" description="Low complexity" evidence="3">
    <location>
        <begin position="110"/>
        <end position="124"/>
    </location>
</feature>
<protein>
    <recommendedName>
        <fullName evidence="2">ubiquitinyl hydrolase 1</fullName>
        <ecNumber evidence="2">3.4.19.12</ecNumber>
    </recommendedName>
</protein>
<feature type="compositionally biased region" description="Basic and acidic residues" evidence="3">
    <location>
        <begin position="158"/>
        <end position="177"/>
    </location>
</feature>
<feature type="domain" description="USP" evidence="4">
    <location>
        <begin position="261"/>
        <end position="634"/>
    </location>
</feature>
<dbReference type="InterPro" id="IPR028889">
    <property type="entry name" value="USP"/>
</dbReference>
<reference evidence="5" key="1">
    <citation type="submission" date="2021-03" db="EMBL/GenBank/DDBJ databases">
        <authorList>
            <person name="Bekaert M."/>
        </authorList>
    </citation>
    <scope>NUCLEOTIDE SEQUENCE</scope>
</reference>
<feature type="compositionally biased region" description="Low complexity" evidence="3">
    <location>
        <begin position="242"/>
        <end position="251"/>
    </location>
</feature>
<evidence type="ECO:0000313" key="5">
    <source>
        <dbReference type="EMBL" id="CAG2256144.1"/>
    </source>
</evidence>
<dbReference type="Proteomes" id="UP000683360">
    <property type="component" value="Unassembled WGS sequence"/>
</dbReference>
<keyword evidence="5" id="KW-0378">Hydrolase</keyword>
<dbReference type="CDD" id="cd02674">
    <property type="entry name" value="Peptidase_C19R"/>
    <property type="match status" value="1"/>
</dbReference>
<dbReference type="PROSITE" id="PS00972">
    <property type="entry name" value="USP_1"/>
    <property type="match status" value="1"/>
</dbReference>
<comment type="caution">
    <text evidence="5">The sequence shown here is derived from an EMBL/GenBank/DDBJ whole genome shotgun (WGS) entry which is preliminary data.</text>
</comment>
<evidence type="ECO:0000256" key="1">
    <source>
        <dbReference type="ARBA" id="ARBA00000707"/>
    </source>
</evidence>
<feature type="compositionally biased region" description="Basic and acidic residues" evidence="3">
    <location>
        <begin position="79"/>
        <end position="88"/>
    </location>
</feature>
<dbReference type="EC" id="3.4.19.12" evidence="2"/>
<feature type="region of interest" description="Disordered" evidence="3">
    <location>
        <begin position="14"/>
        <end position="177"/>
    </location>
</feature>
<dbReference type="InterPro" id="IPR018200">
    <property type="entry name" value="USP_CS"/>
</dbReference>
<feature type="region of interest" description="Disordered" evidence="3">
    <location>
        <begin position="207"/>
        <end position="251"/>
    </location>
</feature>
<feature type="compositionally biased region" description="Low complexity" evidence="3">
    <location>
        <begin position="138"/>
        <end position="157"/>
    </location>
</feature>
<evidence type="ECO:0000313" key="6">
    <source>
        <dbReference type="Proteomes" id="UP000683360"/>
    </source>
</evidence>
<dbReference type="InterPro" id="IPR050185">
    <property type="entry name" value="Ub_carboxyl-term_hydrolase"/>
</dbReference>
<name>A0A8S3VQ21_MYTED</name>
<sequence length="640" mass="71886">MSLTSNSRLYNNLSSYAMPGETRSSRARTGSYGLSSTTRGASLDRRKTTHGLSTSITSTGSRSLYPRPLPPGPGPLDASGRRLTEFKTKTRTSPTSSSIRNGPLKPDYKSTYSSTYSDSYHGTSLKAKSPQNEHYGVSATTSSSLRKRSSSISSLSDATRDMKLNGGREDNYITPRSRDIADRTLSRASRKDCNDIDNHDSLWSTASRKTSVIENGTSSKSDIGRPPSGRRRDSNQDTLQESSSSNSLSSLNSKYYSSGKCGLRNLGNTCFMNSVLQCLSNTKPLLEYCLKEDYLLDKNTSTSSLKGQLITAYAKLMEGIWKDKDSSVSPNSFKTQIQRFAPRFMGYAQQDAQEFLRYLLEGLHEDVNRVTKKPKPVTIKDEDFPQDKDKGQEYWRVYLTYDNSHIVDIFVGQLRSTLNYHDCGHKSTTFDPFWDLSVPIPKGRSDVTLQSCINLFMFIIQGRSDGRSDVTLQSCINLFMFIIQGRSDVTLQSCINLFMKEEELDHDERPTCSKCKRKSACSKSFAVQRFPQILVIHFKRFSQGRYSQKVSTRVEFPDSLDVTEYSSEKGNTKIIYNFYAVSNHSGSVHSGHYTASCKHPYSGDWFHFNDNRVSSTSAHSTVSSEAYLVFYELSSRSSRL</sequence>
<dbReference type="InterPro" id="IPR038765">
    <property type="entry name" value="Papain-like_cys_pep_sf"/>
</dbReference>
<evidence type="ECO:0000256" key="3">
    <source>
        <dbReference type="SAM" id="MobiDB-lite"/>
    </source>
</evidence>
<dbReference type="SUPFAM" id="SSF54001">
    <property type="entry name" value="Cysteine proteinases"/>
    <property type="match status" value="1"/>
</dbReference>
<dbReference type="PANTHER" id="PTHR21646:SF23">
    <property type="entry name" value="UBIQUITIN CARBOXYL-TERMINAL HYDROLASE USP2"/>
    <property type="match status" value="1"/>
</dbReference>
<keyword evidence="6" id="KW-1185">Reference proteome</keyword>
<proteinExistence type="predicted"/>